<dbReference type="EMBL" id="QBMN01000007">
    <property type="protein sequence ID" value="PZO45351.1"/>
    <property type="molecule type" value="Genomic_DNA"/>
</dbReference>
<evidence type="ECO:0000313" key="2">
    <source>
        <dbReference type="Proteomes" id="UP000249081"/>
    </source>
</evidence>
<dbReference type="AlphaFoldDB" id="A0A2W4YDH8"/>
<reference evidence="1 2" key="2">
    <citation type="submission" date="2018-06" db="EMBL/GenBank/DDBJ databases">
        <title>Metagenomic assembly of (sub)arctic Cyanobacteria and their associated microbiome from non-axenic cultures.</title>
        <authorList>
            <person name="Baurain D."/>
        </authorList>
    </citation>
    <scope>NUCLEOTIDE SEQUENCE [LARGE SCALE GENOMIC DNA]</scope>
    <source>
        <strain evidence="1">ULC041bin1</strain>
    </source>
</reference>
<comment type="caution">
    <text evidence="1">The sequence shown here is derived from an EMBL/GenBank/DDBJ whole genome shotgun (WGS) entry which is preliminary data.</text>
</comment>
<sequence length="77" mass="8490">MASTFSIRRLVEKALHSGLLTPDIEQGINAELSRLGYLPIGDSEVLELLMYEMDEGRIRLVPGAGFFSESLQHPVSS</sequence>
<protein>
    <submittedName>
        <fullName evidence="1">Uncharacterized protein</fullName>
    </submittedName>
</protein>
<reference evidence="2" key="1">
    <citation type="submission" date="2018-04" db="EMBL/GenBank/DDBJ databases">
        <authorList>
            <person name="Cornet L."/>
        </authorList>
    </citation>
    <scope>NUCLEOTIDE SEQUENCE [LARGE SCALE GENOMIC DNA]</scope>
</reference>
<evidence type="ECO:0000313" key="1">
    <source>
        <dbReference type="EMBL" id="PZO45351.1"/>
    </source>
</evidence>
<accession>A0A2W4YDH8</accession>
<gene>
    <name evidence="1" type="ORF">DCF17_01785</name>
</gene>
<proteinExistence type="predicted"/>
<name>A0A2W4YDH8_9CYAN</name>
<organism evidence="1 2">
    <name type="scientific">Shackletoniella antarctica</name>
    <dbReference type="NCBI Taxonomy" id="268115"/>
    <lineage>
        <taxon>Bacteria</taxon>
        <taxon>Bacillati</taxon>
        <taxon>Cyanobacteriota</taxon>
        <taxon>Cyanophyceae</taxon>
        <taxon>Oculatellales</taxon>
        <taxon>Oculatellaceae</taxon>
        <taxon>Shackletoniella</taxon>
    </lineage>
</organism>
<dbReference type="Proteomes" id="UP000249081">
    <property type="component" value="Unassembled WGS sequence"/>
</dbReference>